<dbReference type="Pfam" id="PF19127">
    <property type="entry name" value="Choline_bind_3"/>
    <property type="match status" value="1"/>
</dbReference>
<evidence type="ECO:0000313" key="4">
    <source>
        <dbReference type="Proteomes" id="UP000824633"/>
    </source>
</evidence>
<dbReference type="InterPro" id="IPR018337">
    <property type="entry name" value="Cell_wall/Cho-bd_repeat"/>
</dbReference>
<evidence type="ECO:0000256" key="1">
    <source>
        <dbReference type="ARBA" id="ARBA00022737"/>
    </source>
</evidence>
<feature type="repeat" description="Cell wall-binding" evidence="2">
    <location>
        <begin position="22"/>
        <end position="42"/>
    </location>
</feature>
<organism evidence="3 4">
    <name type="scientific">Clostridium gelidum</name>
    <dbReference type="NCBI Taxonomy" id="704125"/>
    <lineage>
        <taxon>Bacteria</taxon>
        <taxon>Bacillati</taxon>
        <taxon>Bacillota</taxon>
        <taxon>Clostridia</taxon>
        <taxon>Eubacteriales</taxon>
        <taxon>Clostridiaceae</taxon>
        <taxon>Clostridium</taxon>
    </lineage>
</organism>
<sequence length="45" mass="5276">MKTGWISLDGNWYYLNKSGVMHTGWLQDSAGKWYYLDFAGKMINK</sequence>
<dbReference type="Proteomes" id="UP000824633">
    <property type="component" value="Chromosome"/>
</dbReference>
<reference evidence="4" key="1">
    <citation type="submission" date="2021-07" db="EMBL/GenBank/DDBJ databases">
        <title>Complete genome sequencing of a Clostridium isolate.</title>
        <authorList>
            <person name="Ueki A."/>
            <person name="Tonouchi A."/>
        </authorList>
    </citation>
    <scope>NUCLEOTIDE SEQUENCE [LARGE SCALE GENOMIC DNA]</scope>
    <source>
        <strain evidence="4">C5S11</strain>
    </source>
</reference>
<gene>
    <name evidence="3" type="ORF">psyc5s11_11340</name>
</gene>
<proteinExistence type="predicted"/>
<accession>A0ABN6IS88</accession>
<evidence type="ECO:0000313" key="3">
    <source>
        <dbReference type="EMBL" id="BCZ45067.1"/>
    </source>
</evidence>
<dbReference type="SUPFAM" id="SSF69360">
    <property type="entry name" value="Cell wall binding repeat"/>
    <property type="match status" value="1"/>
</dbReference>
<name>A0ABN6IS88_9CLOT</name>
<dbReference type="PROSITE" id="PS51170">
    <property type="entry name" value="CW"/>
    <property type="match status" value="2"/>
</dbReference>
<protein>
    <submittedName>
        <fullName evidence="3">Uncharacterized protein</fullName>
    </submittedName>
</protein>
<keyword evidence="4" id="KW-1185">Reference proteome</keyword>
<keyword evidence="1" id="KW-0677">Repeat</keyword>
<evidence type="ECO:0000256" key="2">
    <source>
        <dbReference type="PROSITE-ProRule" id="PRU00591"/>
    </source>
</evidence>
<feature type="repeat" description="Cell wall-binding" evidence="2">
    <location>
        <begin position="2"/>
        <end position="21"/>
    </location>
</feature>
<dbReference type="Gene3D" id="2.10.270.10">
    <property type="entry name" value="Cholin Binding"/>
    <property type="match status" value="1"/>
</dbReference>
<dbReference type="EMBL" id="AP024849">
    <property type="protein sequence ID" value="BCZ45067.1"/>
    <property type="molecule type" value="Genomic_DNA"/>
</dbReference>